<keyword evidence="1" id="KW-0175">Coiled coil</keyword>
<dbReference type="AlphaFoldDB" id="A0A3P5X6G1"/>
<proteinExistence type="predicted"/>
<evidence type="ECO:0000313" key="4">
    <source>
        <dbReference type="Proteomes" id="UP000270468"/>
    </source>
</evidence>
<dbReference type="EMBL" id="UXAV01000042">
    <property type="protein sequence ID" value="VDC29899.1"/>
    <property type="molecule type" value="Genomic_DNA"/>
</dbReference>
<dbReference type="InterPro" id="IPR019454">
    <property type="entry name" value="Lipoprot_YkyA-like"/>
</dbReference>
<dbReference type="Proteomes" id="UP000270468">
    <property type="component" value="Unassembled WGS sequence"/>
</dbReference>
<dbReference type="OrthoDB" id="2963760at2"/>
<reference evidence="3 4" key="1">
    <citation type="submission" date="2018-11" db="EMBL/GenBank/DDBJ databases">
        <authorList>
            <person name="Criscuolo A."/>
        </authorList>
    </citation>
    <scope>NUCLEOTIDE SEQUENCE [LARGE SCALE GENOMIC DNA]</scope>
    <source>
        <strain evidence="3">ATB-66</strain>
    </source>
</reference>
<keyword evidence="4" id="KW-1185">Reference proteome</keyword>
<dbReference type="RefSeq" id="WP_124071092.1">
    <property type="nucleotide sequence ID" value="NZ_CBCRXF010000001.1"/>
</dbReference>
<organism evidence="3 4">
    <name type="scientific">Filibacter tadaridae</name>
    <dbReference type="NCBI Taxonomy" id="2483811"/>
    <lineage>
        <taxon>Bacteria</taxon>
        <taxon>Bacillati</taxon>
        <taxon>Bacillota</taxon>
        <taxon>Bacilli</taxon>
        <taxon>Bacillales</taxon>
        <taxon>Caryophanaceae</taxon>
        <taxon>Filibacter</taxon>
    </lineage>
</organism>
<keyword evidence="2" id="KW-0732">Signal</keyword>
<evidence type="ECO:0000256" key="2">
    <source>
        <dbReference type="SAM" id="SignalP"/>
    </source>
</evidence>
<keyword evidence="3" id="KW-0449">Lipoprotein</keyword>
<sequence>MKKCVMGLALSVSLILSGCSFGSTTEKQLSDALNNMNSAEKQYRSEQSKLVELEKSEQQLFDEVMKLTQEQKEELGKKVSELDELLLERISHLEKEEESMATARKAVEDFNPIIEKAEDAEKKRIEELKKVVSNRYELHSAFVEEYEKLTELQKELYDMLIAEGTELPDLKELVARVNTQNEKVQAAITEFNEATGTVNDKKDELFASLEEAE</sequence>
<dbReference type="SUPFAM" id="SSF140423">
    <property type="entry name" value="MW0975(SA0943)-like"/>
    <property type="match status" value="1"/>
</dbReference>
<accession>A0A3P5X6G1</accession>
<name>A0A3P5X6G1_9BACL</name>
<dbReference type="Pfam" id="PF10368">
    <property type="entry name" value="YkyA"/>
    <property type="match status" value="1"/>
</dbReference>
<dbReference type="Gene3D" id="1.20.120.570">
    <property type="entry name" value="YkyA-like"/>
    <property type="match status" value="1"/>
</dbReference>
<protein>
    <submittedName>
        <fullName evidence="3">Cell-wall binding lipoprotein</fullName>
    </submittedName>
</protein>
<feature type="coiled-coil region" evidence="1">
    <location>
        <begin position="29"/>
        <end position="85"/>
    </location>
</feature>
<feature type="chain" id="PRO_5018042383" evidence="2">
    <location>
        <begin position="23"/>
        <end position="213"/>
    </location>
</feature>
<feature type="signal peptide" evidence="2">
    <location>
        <begin position="1"/>
        <end position="22"/>
    </location>
</feature>
<gene>
    <name evidence="3" type="ORF">FILTAD_02451</name>
</gene>
<dbReference type="InterPro" id="IPR036785">
    <property type="entry name" value="YkyA-like_sf"/>
</dbReference>
<dbReference type="PROSITE" id="PS51257">
    <property type="entry name" value="PROKAR_LIPOPROTEIN"/>
    <property type="match status" value="1"/>
</dbReference>
<evidence type="ECO:0000313" key="3">
    <source>
        <dbReference type="EMBL" id="VDC29899.1"/>
    </source>
</evidence>
<evidence type="ECO:0000256" key="1">
    <source>
        <dbReference type="SAM" id="Coils"/>
    </source>
</evidence>